<evidence type="ECO:0000256" key="3">
    <source>
        <dbReference type="ARBA" id="ARBA00022833"/>
    </source>
</evidence>
<dbReference type="Proteomes" id="UP000812966">
    <property type="component" value="Unassembled WGS sequence"/>
</dbReference>
<dbReference type="PANTHER" id="PTHR31313:SF81">
    <property type="entry name" value="TY1 ENHANCER ACTIVATOR"/>
    <property type="match status" value="1"/>
</dbReference>
<dbReference type="PANTHER" id="PTHR31313">
    <property type="entry name" value="TY1 ENHANCER ACTIVATOR"/>
    <property type="match status" value="1"/>
</dbReference>
<feature type="compositionally biased region" description="Basic and acidic residues" evidence="8">
    <location>
        <begin position="807"/>
        <end position="822"/>
    </location>
</feature>
<organism evidence="10 11">
    <name type="scientific">Filobasidium floriforme</name>
    <dbReference type="NCBI Taxonomy" id="5210"/>
    <lineage>
        <taxon>Eukaryota</taxon>
        <taxon>Fungi</taxon>
        <taxon>Dikarya</taxon>
        <taxon>Basidiomycota</taxon>
        <taxon>Agaricomycotina</taxon>
        <taxon>Tremellomycetes</taxon>
        <taxon>Filobasidiales</taxon>
        <taxon>Filobasidiaceae</taxon>
        <taxon>Filobasidium</taxon>
    </lineage>
</organism>
<dbReference type="SMART" id="SM00906">
    <property type="entry name" value="Fungal_trans"/>
    <property type="match status" value="1"/>
</dbReference>
<protein>
    <recommendedName>
        <fullName evidence="9">Zn(2)-C6 fungal-type domain-containing protein</fullName>
    </recommendedName>
</protein>
<evidence type="ECO:0000256" key="5">
    <source>
        <dbReference type="ARBA" id="ARBA00023125"/>
    </source>
</evidence>
<dbReference type="GO" id="GO:0000981">
    <property type="term" value="F:DNA-binding transcription factor activity, RNA polymerase II-specific"/>
    <property type="evidence" value="ECO:0007669"/>
    <property type="project" value="InterPro"/>
</dbReference>
<sequence length="978" mass="107024">MADLTGNDAKAEDQKPNKTAVACSTCRVKRQKCNGQRPRCSYCAQNELECVYSEKRKKRGPPPGYLARIADRTRLLEYFIGYLSSREGRTPGSTSLGQSVQQFTALLKNGHEDQKHWSRWNVAFHQHCGDLVDISLDDIGMPASHESSQKSGVKRARSVSPTPDAANTGGPSKPQKNRSVTIADRSNSSLTNGSQTGSIAHERSEPTTFVRQQFMGTAGSGYFNAPEYGRDSSRNNYALDPVIEQSNRGPMGSMGMGMGTGMFPSVFDDANEYVDVGPSRHGETVDRSKNRVTFGDIAQTEDGGLMHDDIAEPEDRAGDDFKSGDGPSTAIDRQPFDLNYTSGFWRTADVEDLARSPRQMSSHTTPKIQLPPKDVQDHLIDTYLLHIQPQMPLLDPAQLSTYRYSTHLTAGSDSYTPPSRILMMALCAYSACFSPTLGGAASSVAALGDDNAAAGGILADIWYEEARSMLLSSTLRKRCGLDTVQAIVLMAMREHGKGQDFQAWLLLGIAIRCGQDLNMHVASRRPTKESRPSSLLSLRKAMSWRCMCMLDLQLALQLGRPPAISFSDRELPVFELYGDFITDDCFVNRRLGSTGLDILSVFDASHALLKIVWNIQQKLYLGGKPHARDVAPIEQALEKWHDELPKTLVVHLGGRPSLGVVCLHLLHQTAVLLLFRPFQEDPAINAVEPMSLATTTSKALLYVLQNSLSGETTVAQCQPQVVYMIFTIAVGFMCTLRGLKDVAGTVTKSLDTQIALHSCSEALSKMAETWPLAKKYGRAVKVLMDAERLESLESRSTAQRDSAVVEPGDRRTQATEPSRSDRITQQVGTSLGGPTNVMNDMTFNNQPANHQPFLPTSVGALLEQFPSFEDITGTTGWGTENLDNFDFSGIPFDRNDPGFDPELSAFLSSFAAVPGVPFPTNNFGPHDPSQQPPFAPSYGGLPANHSLREEGAQSYDAEHMPGHALDLLAYSAVNRQTK</sequence>
<dbReference type="Pfam" id="PF00172">
    <property type="entry name" value="Zn_clus"/>
    <property type="match status" value="1"/>
</dbReference>
<evidence type="ECO:0000256" key="4">
    <source>
        <dbReference type="ARBA" id="ARBA00023015"/>
    </source>
</evidence>
<evidence type="ECO:0000256" key="1">
    <source>
        <dbReference type="ARBA" id="ARBA00004123"/>
    </source>
</evidence>
<keyword evidence="11" id="KW-1185">Reference proteome</keyword>
<dbReference type="GO" id="GO:0008270">
    <property type="term" value="F:zinc ion binding"/>
    <property type="evidence" value="ECO:0007669"/>
    <property type="project" value="InterPro"/>
</dbReference>
<dbReference type="Gene3D" id="4.10.240.10">
    <property type="entry name" value="Zn(2)-C6 fungal-type DNA-binding domain"/>
    <property type="match status" value="1"/>
</dbReference>
<evidence type="ECO:0000313" key="10">
    <source>
        <dbReference type="EMBL" id="KAG7548964.1"/>
    </source>
</evidence>
<dbReference type="EMBL" id="JABELV010000056">
    <property type="protein sequence ID" value="KAG7548964.1"/>
    <property type="molecule type" value="Genomic_DNA"/>
</dbReference>
<dbReference type="CDD" id="cd12148">
    <property type="entry name" value="fungal_TF_MHR"/>
    <property type="match status" value="1"/>
</dbReference>
<dbReference type="SMART" id="SM00066">
    <property type="entry name" value="GAL4"/>
    <property type="match status" value="1"/>
</dbReference>
<dbReference type="GO" id="GO:0006351">
    <property type="term" value="P:DNA-templated transcription"/>
    <property type="evidence" value="ECO:0007669"/>
    <property type="project" value="InterPro"/>
</dbReference>
<feature type="region of interest" description="Disordered" evidence="8">
    <location>
        <begin position="142"/>
        <end position="206"/>
    </location>
</feature>
<dbReference type="CDD" id="cd00067">
    <property type="entry name" value="GAL4"/>
    <property type="match status" value="1"/>
</dbReference>
<keyword evidence="6" id="KW-0804">Transcription</keyword>
<feature type="compositionally biased region" description="Polar residues" evidence="8">
    <location>
        <begin position="177"/>
        <end position="198"/>
    </location>
</feature>
<dbReference type="AlphaFoldDB" id="A0A8K0JL82"/>
<dbReference type="InterPro" id="IPR036864">
    <property type="entry name" value="Zn2-C6_fun-type_DNA-bd_sf"/>
</dbReference>
<feature type="compositionally biased region" description="Basic and acidic residues" evidence="8">
    <location>
        <begin position="946"/>
        <end position="958"/>
    </location>
</feature>
<name>A0A8K0JL82_9TREE</name>
<feature type="compositionally biased region" description="Polar residues" evidence="8">
    <location>
        <begin position="823"/>
        <end position="834"/>
    </location>
</feature>
<evidence type="ECO:0000259" key="9">
    <source>
        <dbReference type="PROSITE" id="PS50048"/>
    </source>
</evidence>
<dbReference type="PROSITE" id="PS00463">
    <property type="entry name" value="ZN2_CY6_FUNGAL_1"/>
    <property type="match status" value="1"/>
</dbReference>
<dbReference type="InterPro" id="IPR051615">
    <property type="entry name" value="Transcr_Regulatory_Elem"/>
</dbReference>
<feature type="region of interest" description="Disordered" evidence="8">
    <location>
        <begin position="791"/>
        <end position="834"/>
    </location>
</feature>
<evidence type="ECO:0000256" key="6">
    <source>
        <dbReference type="ARBA" id="ARBA00023163"/>
    </source>
</evidence>
<dbReference type="InterPro" id="IPR007219">
    <property type="entry name" value="XnlR_reg_dom"/>
</dbReference>
<evidence type="ECO:0000256" key="7">
    <source>
        <dbReference type="ARBA" id="ARBA00023242"/>
    </source>
</evidence>
<dbReference type="GO" id="GO:0003677">
    <property type="term" value="F:DNA binding"/>
    <property type="evidence" value="ECO:0007669"/>
    <property type="project" value="UniProtKB-KW"/>
</dbReference>
<dbReference type="GO" id="GO:0005634">
    <property type="term" value="C:nucleus"/>
    <property type="evidence" value="ECO:0007669"/>
    <property type="project" value="UniProtKB-SubCell"/>
</dbReference>
<gene>
    <name evidence="10" type="ORF">FFLO_03169</name>
</gene>
<reference evidence="10" key="1">
    <citation type="submission" date="2020-04" db="EMBL/GenBank/DDBJ databases">
        <title>Analysis of mating type loci in Filobasidium floriforme.</title>
        <authorList>
            <person name="Nowrousian M."/>
        </authorList>
    </citation>
    <scope>NUCLEOTIDE SEQUENCE</scope>
    <source>
        <strain evidence="10">CBS 6242</strain>
    </source>
</reference>
<keyword evidence="3" id="KW-0862">Zinc</keyword>
<feature type="region of interest" description="Disordered" evidence="8">
    <location>
        <begin position="924"/>
        <end position="958"/>
    </location>
</feature>
<evidence type="ECO:0000313" key="11">
    <source>
        <dbReference type="Proteomes" id="UP000812966"/>
    </source>
</evidence>
<keyword evidence="5" id="KW-0238">DNA-binding</keyword>
<evidence type="ECO:0000256" key="2">
    <source>
        <dbReference type="ARBA" id="ARBA00022723"/>
    </source>
</evidence>
<comment type="caution">
    <text evidence="10">The sequence shown here is derived from an EMBL/GenBank/DDBJ whole genome shotgun (WGS) entry which is preliminary data.</text>
</comment>
<keyword evidence="2" id="KW-0479">Metal-binding</keyword>
<accession>A0A8K0JL82</accession>
<feature type="region of interest" description="Disordered" evidence="8">
    <location>
        <begin position="314"/>
        <end position="333"/>
    </location>
</feature>
<dbReference type="InterPro" id="IPR001138">
    <property type="entry name" value="Zn2Cys6_DnaBD"/>
</dbReference>
<evidence type="ECO:0000256" key="8">
    <source>
        <dbReference type="SAM" id="MobiDB-lite"/>
    </source>
</evidence>
<keyword evidence="4" id="KW-0805">Transcription regulation</keyword>
<dbReference type="PROSITE" id="PS50048">
    <property type="entry name" value="ZN2_CY6_FUNGAL_2"/>
    <property type="match status" value="1"/>
</dbReference>
<keyword evidence="7" id="KW-0539">Nucleus</keyword>
<dbReference type="Pfam" id="PF04082">
    <property type="entry name" value="Fungal_trans"/>
    <property type="match status" value="1"/>
</dbReference>
<feature type="domain" description="Zn(2)-C6 fungal-type" evidence="9">
    <location>
        <begin position="22"/>
        <end position="52"/>
    </location>
</feature>
<dbReference type="SUPFAM" id="SSF57701">
    <property type="entry name" value="Zn2/Cys6 DNA-binding domain"/>
    <property type="match status" value="1"/>
</dbReference>
<comment type="subcellular location">
    <subcellularLocation>
        <location evidence="1">Nucleus</location>
    </subcellularLocation>
</comment>
<proteinExistence type="predicted"/>
<feature type="compositionally biased region" description="Basic and acidic residues" evidence="8">
    <location>
        <begin position="314"/>
        <end position="323"/>
    </location>
</feature>